<accession>A0A0D3I9I0</accession>
<evidence type="ECO:0008006" key="3">
    <source>
        <dbReference type="Google" id="ProtNLM"/>
    </source>
</evidence>
<organism evidence="1 2">
    <name type="scientific">Emiliania huxleyi (strain CCMP1516)</name>
    <dbReference type="NCBI Taxonomy" id="280463"/>
    <lineage>
        <taxon>Eukaryota</taxon>
        <taxon>Haptista</taxon>
        <taxon>Haptophyta</taxon>
        <taxon>Prymnesiophyceae</taxon>
        <taxon>Isochrysidales</taxon>
        <taxon>Noelaerhabdaceae</taxon>
        <taxon>Emiliania</taxon>
    </lineage>
</organism>
<dbReference type="AlphaFoldDB" id="A0A0D3I9I0"/>
<evidence type="ECO:0000313" key="1">
    <source>
        <dbReference type="EnsemblProtists" id="EOD07915"/>
    </source>
</evidence>
<name>A0A0D3I9I0_EMIH1</name>
<dbReference type="GeneID" id="17254065"/>
<proteinExistence type="predicted"/>
<dbReference type="EnsemblProtists" id="EOD07915">
    <property type="protein sequence ID" value="EOD07915"/>
    <property type="gene ID" value="EMIHUDRAFT_438430"/>
</dbReference>
<dbReference type="KEGG" id="ehx:EMIHUDRAFT_438430"/>
<dbReference type="HOGENOM" id="CLU_090487_0_0_1"/>
<sequence>MLRRRNGRVVATLEVDGSFITEAHLTARVGACPDLAQRGSSRCVGAGKKKWANLSFWAAELRENNWGWRVINGTCGGSAFAIGKGGEKRCEELRVRMAMSQATFETADWSVSVRGMPTMATKGPEHRLDVSFSARRDFAARALPHGIFGQSFSSPLPRFGKVDVYPWSGSFQTSAMAEGALDGDAAMYEVGSRFETRFPFSRFDAAPLAVPAAALLGTGDLAASAIGMRP</sequence>
<keyword evidence="2" id="KW-1185">Reference proteome</keyword>
<dbReference type="PaxDb" id="2903-EOD07915"/>
<reference evidence="2" key="1">
    <citation type="journal article" date="2013" name="Nature">
        <title>Pan genome of the phytoplankton Emiliania underpins its global distribution.</title>
        <authorList>
            <person name="Read B.A."/>
            <person name="Kegel J."/>
            <person name="Klute M.J."/>
            <person name="Kuo A."/>
            <person name="Lefebvre S.C."/>
            <person name="Maumus F."/>
            <person name="Mayer C."/>
            <person name="Miller J."/>
            <person name="Monier A."/>
            <person name="Salamov A."/>
            <person name="Young J."/>
            <person name="Aguilar M."/>
            <person name="Claverie J.M."/>
            <person name="Frickenhaus S."/>
            <person name="Gonzalez K."/>
            <person name="Herman E.K."/>
            <person name="Lin Y.C."/>
            <person name="Napier J."/>
            <person name="Ogata H."/>
            <person name="Sarno A.F."/>
            <person name="Shmutz J."/>
            <person name="Schroeder D."/>
            <person name="de Vargas C."/>
            <person name="Verret F."/>
            <person name="von Dassow P."/>
            <person name="Valentin K."/>
            <person name="Van de Peer Y."/>
            <person name="Wheeler G."/>
            <person name="Dacks J.B."/>
            <person name="Delwiche C.F."/>
            <person name="Dyhrman S.T."/>
            <person name="Glockner G."/>
            <person name="John U."/>
            <person name="Richards T."/>
            <person name="Worden A.Z."/>
            <person name="Zhang X."/>
            <person name="Grigoriev I.V."/>
            <person name="Allen A.E."/>
            <person name="Bidle K."/>
            <person name="Borodovsky M."/>
            <person name="Bowler C."/>
            <person name="Brownlee C."/>
            <person name="Cock J.M."/>
            <person name="Elias M."/>
            <person name="Gladyshev V.N."/>
            <person name="Groth M."/>
            <person name="Guda C."/>
            <person name="Hadaegh A."/>
            <person name="Iglesias-Rodriguez M.D."/>
            <person name="Jenkins J."/>
            <person name="Jones B.M."/>
            <person name="Lawson T."/>
            <person name="Leese F."/>
            <person name="Lindquist E."/>
            <person name="Lobanov A."/>
            <person name="Lomsadze A."/>
            <person name="Malik S.B."/>
            <person name="Marsh M.E."/>
            <person name="Mackinder L."/>
            <person name="Mock T."/>
            <person name="Mueller-Roeber B."/>
            <person name="Pagarete A."/>
            <person name="Parker M."/>
            <person name="Probert I."/>
            <person name="Quesneville H."/>
            <person name="Raines C."/>
            <person name="Rensing S.A."/>
            <person name="Riano-Pachon D.M."/>
            <person name="Richier S."/>
            <person name="Rokitta S."/>
            <person name="Shiraiwa Y."/>
            <person name="Soanes D.M."/>
            <person name="van der Giezen M."/>
            <person name="Wahlund T.M."/>
            <person name="Williams B."/>
            <person name="Wilson W."/>
            <person name="Wolfe G."/>
            <person name="Wurch L.L."/>
        </authorList>
    </citation>
    <scope>NUCLEOTIDE SEQUENCE</scope>
</reference>
<reference evidence="1" key="2">
    <citation type="submission" date="2024-10" db="UniProtKB">
        <authorList>
            <consortium name="EnsemblProtists"/>
        </authorList>
    </citation>
    <scope>IDENTIFICATION</scope>
</reference>
<protein>
    <recommendedName>
        <fullName evidence="3">NADH:ubiquinone oxidoreductase intermediate-associated protein 30 domain-containing protein</fullName>
    </recommendedName>
</protein>
<dbReference type="Proteomes" id="UP000013827">
    <property type="component" value="Unassembled WGS sequence"/>
</dbReference>
<dbReference type="RefSeq" id="XP_005760344.1">
    <property type="nucleotide sequence ID" value="XM_005760287.1"/>
</dbReference>
<evidence type="ECO:0000313" key="2">
    <source>
        <dbReference type="Proteomes" id="UP000013827"/>
    </source>
</evidence>